<comment type="subcellular location">
    <subcellularLocation>
        <location evidence="1">Membrane</location>
        <topology evidence="1">Multi-pass membrane protein</topology>
    </subcellularLocation>
</comment>
<feature type="transmembrane region" description="Helical" evidence="5">
    <location>
        <begin position="295"/>
        <end position="317"/>
    </location>
</feature>
<evidence type="ECO:0000313" key="7">
    <source>
        <dbReference type="EMBL" id="KAA8496160.1"/>
    </source>
</evidence>
<gene>
    <name evidence="7" type="ORF">FVE85_2315</name>
</gene>
<evidence type="ECO:0000256" key="5">
    <source>
        <dbReference type="SAM" id="Phobius"/>
    </source>
</evidence>
<dbReference type="Proteomes" id="UP000324585">
    <property type="component" value="Unassembled WGS sequence"/>
</dbReference>
<feature type="transmembrane region" description="Helical" evidence="5">
    <location>
        <begin position="48"/>
        <end position="67"/>
    </location>
</feature>
<evidence type="ECO:0000313" key="8">
    <source>
        <dbReference type="Proteomes" id="UP000324585"/>
    </source>
</evidence>
<dbReference type="GO" id="GO:0016020">
    <property type="term" value="C:membrane"/>
    <property type="evidence" value="ECO:0007669"/>
    <property type="project" value="UniProtKB-SubCell"/>
</dbReference>
<dbReference type="AlphaFoldDB" id="A0A5J4YYV4"/>
<evidence type="ECO:0000256" key="2">
    <source>
        <dbReference type="ARBA" id="ARBA00022692"/>
    </source>
</evidence>
<feature type="transmembrane region" description="Helical" evidence="5">
    <location>
        <begin position="169"/>
        <end position="187"/>
    </location>
</feature>
<feature type="transmembrane region" description="Helical" evidence="5">
    <location>
        <begin position="114"/>
        <end position="139"/>
    </location>
</feature>
<keyword evidence="3 5" id="KW-1133">Transmembrane helix</keyword>
<protein>
    <submittedName>
        <fullName evidence="7">UDP-N-acetylglucosamine/UDP-glucose/GDP-mannose transporter</fullName>
    </submittedName>
</protein>
<dbReference type="EMBL" id="VRMN01000003">
    <property type="protein sequence ID" value="KAA8496160.1"/>
    <property type="molecule type" value="Genomic_DNA"/>
</dbReference>
<sequence>MDGMSNGQPAGGGLEKERVAVAVQQQQQQQAQAQMQAQQGRHAHVTRTYMGAVIMSYASASLGGVFVNKACLSGFNFQFPITIVFLQLLVSVAVMSLLRLFRLIEIPKRTTKQIAFLLYPAVFFVANVSVGLTALGLVNIPMFSAFRRLTVLNVMVMEWYVLKKQSSMAIKYCVLFMVFGSIVAAYGDITFDPLGYFLVFLNNLLTAGNLVSIKKATQVVQLDAMAMFYYVSLVSLPIVLALGLATGELARAYLDFSSRPELHGPGFAFALVLSASSAFAINYTTNLCTQVTSALITCITGQTKNVLQTLIGIFSWGYEASPLNLLGLFLALVASCFFATVKYREGREKEKDPSSLPAGEKSSALEELDERIPTAEEVRQQYARSFLFCTGSQHLAATTGLPTYLGAVFAFTLLPLILPVQFHCARDFLPRAKTPTDERSYVVRVDQMRQEIEQDKQLAIAVIVKPRGDGNQIINVHERAGLRRIIDQHEMP</sequence>
<dbReference type="Pfam" id="PF03151">
    <property type="entry name" value="TPT"/>
    <property type="match status" value="1"/>
</dbReference>
<name>A0A5J4YYV4_PORPP</name>
<keyword evidence="4 5" id="KW-0472">Membrane</keyword>
<dbReference type="InterPro" id="IPR004853">
    <property type="entry name" value="Sugar_P_trans_dom"/>
</dbReference>
<dbReference type="InterPro" id="IPR050186">
    <property type="entry name" value="TPT_transporter"/>
</dbReference>
<evidence type="ECO:0000256" key="3">
    <source>
        <dbReference type="ARBA" id="ARBA00022989"/>
    </source>
</evidence>
<dbReference type="PANTHER" id="PTHR11132">
    <property type="entry name" value="SOLUTE CARRIER FAMILY 35"/>
    <property type="match status" value="1"/>
</dbReference>
<feature type="transmembrane region" description="Helical" evidence="5">
    <location>
        <begin position="265"/>
        <end position="283"/>
    </location>
</feature>
<evidence type="ECO:0000259" key="6">
    <source>
        <dbReference type="Pfam" id="PF03151"/>
    </source>
</evidence>
<keyword evidence="2 5" id="KW-0812">Transmembrane</keyword>
<proteinExistence type="predicted"/>
<comment type="caution">
    <text evidence="7">The sequence shown here is derived from an EMBL/GenBank/DDBJ whole genome shotgun (WGS) entry which is preliminary data.</text>
</comment>
<feature type="transmembrane region" description="Helical" evidence="5">
    <location>
        <begin position="323"/>
        <end position="341"/>
    </location>
</feature>
<evidence type="ECO:0000256" key="1">
    <source>
        <dbReference type="ARBA" id="ARBA00004141"/>
    </source>
</evidence>
<feature type="domain" description="Sugar phosphate transporter" evidence="6">
    <location>
        <begin position="61"/>
        <end position="334"/>
    </location>
</feature>
<reference evidence="8" key="1">
    <citation type="journal article" date="2019" name="Nat. Commun.">
        <title>Expansion of phycobilisome linker gene families in mesophilic red algae.</title>
        <authorList>
            <person name="Lee J."/>
            <person name="Kim D."/>
            <person name="Bhattacharya D."/>
            <person name="Yoon H.S."/>
        </authorList>
    </citation>
    <scope>NUCLEOTIDE SEQUENCE [LARGE SCALE GENOMIC DNA]</scope>
    <source>
        <strain evidence="8">CCMP 1328</strain>
    </source>
</reference>
<feature type="transmembrane region" description="Helical" evidence="5">
    <location>
        <begin position="193"/>
        <end position="212"/>
    </location>
</feature>
<dbReference type="OrthoDB" id="417037at2759"/>
<feature type="transmembrane region" description="Helical" evidence="5">
    <location>
        <begin position="79"/>
        <end position="102"/>
    </location>
</feature>
<feature type="transmembrane region" description="Helical" evidence="5">
    <location>
        <begin position="224"/>
        <end position="245"/>
    </location>
</feature>
<keyword evidence="8" id="KW-1185">Reference proteome</keyword>
<accession>A0A5J4YYV4</accession>
<organism evidence="7 8">
    <name type="scientific">Porphyridium purpureum</name>
    <name type="common">Red alga</name>
    <name type="synonym">Porphyridium cruentum</name>
    <dbReference type="NCBI Taxonomy" id="35688"/>
    <lineage>
        <taxon>Eukaryota</taxon>
        <taxon>Rhodophyta</taxon>
        <taxon>Bangiophyceae</taxon>
        <taxon>Porphyridiales</taxon>
        <taxon>Porphyridiaceae</taxon>
        <taxon>Porphyridium</taxon>
    </lineage>
</organism>
<feature type="transmembrane region" description="Helical" evidence="5">
    <location>
        <begin position="145"/>
        <end position="162"/>
    </location>
</feature>
<evidence type="ECO:0000256" key="4">
    <source>
        <dbReference type="ARBA" id="ARBA00023136"/>
    </source>
</evidence>